<comment type="similarity">
    <text evidence="1 6">Belongs to the type-B carboxylesterase/lipase family.</text>
</comment>
<keyword evidence="2" id="KW-0719">Serine esterase</keyword>
<evidence type="ECO:0000256" key="2">
    <source>
        <dbReference type="ARBA" id="ARBA00022487"/>
    </source>
</evidence>
<feature type="signal peptide" evidence="6">
    <location>
        <begin position="1"/>
        <end position="20"/>
    </location>
</feature>
<feature type="domain" description="Carboxylesterase type B" evidence="7">
    <location>
        <begin position="22"/>
        <end position="525"/>
    </location>
</feature>
<dbReference type="OrthoDB" id="19653at2759"/>
<evidence type="ECO:0000256" key="1">
    <source>
        <dbReference type="ARBA" id="ARBA00005964"/>
    </source>
</evidence>
<evidence type="ECO:0000256" key="5">
    <source>
        <dbReference type="ARBA" id="ARBA00023180"/>
    </source>
</evidence>
<dbReference type="PANTHER" id="PTHR11559">
    <property type="entry name" value="CARBOXYLESTERASE"/>
    <property type="match status" value="1"/>
</dbReference>
<dbReference type="SUPFAM" id="SSF53474">
    <property type="entry name" value="alpha/beta-Hydrolases"/>
    <property type="match status" value="1"/>
</dbReference>
<keyword evidence="4" id="KW-1015">Disulfide bond</keyword>
<gene>
    <name evidence="8" type="primary">LOC114333148</name>
</gene>
<feature type="chain" id="PRO_5028504575" description="Carboxylic ester hydrolase" evidence="6">
    <location>
        <begin position="21"/>
        <end position="547"/>
    </location>
</feature>
<dbReference type="PROSITE" id="PS00122">
    <property type="entry name" value="CARBOXYLESTERASE_B_1"/>
    <property type="match status" value="1"/>
</dbReference>
<keyword evidence="6" id="KW-0732">Signal</keyword>
<sequence>MYRLIIWFLCFGMEIYGAENDDTIIDIVNGKIRGQVRKSFTGKDFIAYEGIPYAAPPTGQRRFKLPKEPNNWTGILDTTDNTQICSQVFQTNPIAIVGTEDCLYLNVYTPKNYKQFNQTLSVFVYIHGGAFQYRSKSIWLPDYFIMNDIILVTINYRLGVLGFLSTEDGVIPGNLGLKDQRFALRWVSKNVDKFGGSPDKVTLGGQSAGAASVSYQLLDPKNEGLFRGVIMMSGSALCHHELQITPQKVAYRVGQVINSSFTGKSEELLSILQETPLEHLLLTANLLEIKSQFLNAENPVKIGSIENIWLPVVERDCDQDILIGSPMHQAFIDGSFIKVPMVAGFTTAEIVFYPDYINVLTDASKIDANPDFLIDDKLRIANKLEAGRKLKYSYTKSFKQDPDSLIQYLSDNFYTTPILRQAELAMKHVPVYIYQFSDAYNSRFEIQGEKVTAHTSDLPLIFYNAQNVTYPEGYLTQRRFLKLYTNFIKYQDPTPEHDDILIIWPKTTENLDYLNINTTLEVLKHPKNFESWKRILNTYMSKPYVVY</sequence>
<dbReference type="InterPro" id="IPR019826">
    <property type="entry name" value="Carboxylesterase_B_AS"/>
</dbReference>
<evidence type="ECO:0000256" key="6">
    <source>
        <dbReference type="RuleBase" id="RU361235"/>
    </source>
</evidence>
<dbReference type="InterPro" id="IPR002018">
    <property type="entry name" value="CarbesteraseB"/>
</dbReference>
<dbReference type="Gene3D" id="3.40.50.1820">
    <property type="entry name" value="alpha/beta hydrolase"/>
    <property type="match status" value="1"/>
</dbReference>
<evidence type="ECO:0000256" key="3">
    <source>
        <dbReference type="ARBA" id="ARBA00022801"/>
    </source>
</evidence>
<dbReference type="PROSITE" id="PS00941">
    <property type="entry name" value="CARBOXYLESTERASE_B_2"/>
    <property type="match status" value="1"/>
</dbReference>
<dbReference type="InParanoid" id="A0A6P7FR02"/>
<dbReference type="InterPro" id="IPR029058">
    <property type="entry name" value="AB_hydrolase_fold"/>
</dbReference>
<evidence type="ECO:0000313" key="8">
    <source>
        <dbReference type="RefSeq" id="XP_028138774.1"/>
    </source>
</evidence>
<keyword evidence="3 6" id="KW-0378">Hydrolase</keyword>
<dbReference type="EC" id="3.1.1.-" evidence="6"/>
<organism evidence="8">
    <name type="scientific">Diabrotica virgifera virgifera</name>
    <name type="common">western corn rootworm</name>
    <dbReference type="NCBI Taxonomy" id="50390"/>
    <lineage>
        <taxon>Eukaryota</taxon>
        <taxon>Metazoa</taxon>
        <taxon>Ecdysozoa</taxon>
        <taxon>Arthropoda</taxon>
        <taxon>Hexapoda</taxon>
        <taxon>Insecta</taxon>
        <taxon>Pterygota</taxon>
        <taxon>Neoptera</taxon>
        <taxon>Endopterygota</taxon>
        <taxon>Coleoptera</taxon>
        <taxon>Polyphaga</taxon>
        <taxon>Cucujiformia</taxon>
        <taxon>Chrysomeloidea</taxon>
        <taxon>Chrysomelidae</taxon>
        <taxon>Galerucinae</taxon>
        <taxon>Diabroticina</taxon>
        <taxon>Diabroticites</taxon>
        <taxon>Diabrotica</taxon>
    </lineage>
</organism>
<accession>A0A6P7FR02</accession>
<dbReference type="RefSeq" id="XP_028138774.1">
    <property type="nucleotide sequence ID" value="XM_028282973.1"/>
</dbReference>
<dbReference type="InterPro" id="IPR019819">
    <property type="entry name" value="Carboxylesterase_B_CS"/>
</dbReference>
<proteinExistence type="inferred from homology"/>
<evidence type="ECO:0000259" key="7">
    <source>
        <dbReference type="Pfam" id="PF00135"/>
    </source>
</evidence>
<dbReference type="AlphaFoldDB" id="A0A6P7FR02"/>
<dbReference type="Pfam" id="PF00135">
    <property type="entry name" value="COesterase"/>
    <property type="match status" value="1"/>
</dbReference>
<protein>
    <recommendedName>
        <fullName evidence="6">Carboxylic ester hydrolase</fullName>
        <ecNumber evidence="6">3.1.1.-</ecNumber>
    </recommendedName>
</protein>
<name>A0A6P7FR02_DIAVI</name>
<keyword evidence="5" id="KW-0325">Glycoprotein</keyword>
<dbReference type="GO" id="GO:0052689">
    <property type="term" value="F:carboxylic ester hydrolase activity"/>
    <property type="evidence" value="ECO:0007669"/>
    <property type="project" value="UniProtKB-KW"/>
</dbReference>
<dbReference type="InterPro" id="IPR050309">
    <property type="entry name" value="Type-B_Carboxylest/Lipase"/>
</dbReference>
<evidence type="ECO:0000256" key="4">
    <source>
        <dbReference type="ARBA" id="ARBA00023157"/>
    </source>
</evidence>
<reference evidence="8" key="1">
    <citation type="submission" date="2025-08" db="UniProtKB">
        <authorList>
            <consortium name="RefSeq"/>
        </authorList>
    </citation>
    <scope>IDENTIFICATION</scope>
    <source>
        <tissue evidence="8">Whole insect</tissue>
    </source>
</reference>